<protein>
    <recommendedName>
        <fullName evidence="4">F-box domain-containing protein</fullName>
    </recommendedName>
</protein>
<comment type="caution">
    <text evidence="2">The sequence shown here is derived from an EMBL/GenBank/DDBJ whole genome shotgun (WGS) entry which is preliminary data.</text>
</comment>
<organism evidence="2 3">
    <name type="scientific">Aspergillus cavernicola</name>
    <dbReference type="NCBI Taxonomy" id="176166"/>
    <lineage>
        <taxon>Eukaryota</taxon>
        <taxon>Fungi</taxon>
        <taxon>Dikarya</taxon>
        <taxon>Ascomycota</taxon>
        <taxon>Pezizomycotina</taxon>
        <taxon>Eurotiomycetes</taxon>
        <taxon>Eurotiomycetidae</taxon>
        <taxon>Eurotiales</taxon>
        <taxon>Aspergillaceae</taxon>
        <taxon>Aspergillus</taxon>
        <taxon>Aspergillus subgen. Nidulantes</taxon>
    </lineage>
</organism>
<evidence type="ECO:0000256" key="1">
    <source>
        <dbReference type="SAM" id="MobiDB-lite"/>
    </source>
</evidence>
<dbReference type="PANTHER" id="PTHR42085">
    <property type="entry name" value="F-BOX DOMAIN-CONTAINING PROTEIN"/>
    <property type="match status" value="1"/>
</dbReference>
<dbReference type="InterPro" id="IPR038883">
    <property type="entry name" value="AN11006-like"/>
</dbReference>
<dbReference type="PANTHER" id="PTHR42085:SF1">
    <property type="entry name" value="F-BOX DOMAIN-CONTAINING PROTEIN"/>
    <property type="match status" value="1"/>
</dbReference>
<proteinExistence type="predicted"/>
<sequence length="260" mass="30072">MPTNFLGLPGELRNKIYTHLLVREEPITPWYHDNELAPNLLRANKTIHHEAKSLLYGRNCFDLTGGSFQLISQFLNQIGCHSATHIQCICIDFSIICDVENRVRSEEGHFRLEERDFRFEEVNFRFEDESSSILANIQNACTHLTTLITSPRSTYTLELNLEFNSPKIVAKALALLDARFRAITSLQEIIVEAFDEGPSDDIRREMASYGWTVKIVEVEPAEESVSDRFPDYFDDDDDDDDYDDDYEIDNDSDFWRRAAD</sequence>
<feature type="region of interest" description="Disordered" evidence="1">
    <location>
        <begin position="222"/>
        <end position="248"/>
    </location>
</feature>
<feature type="compositionally biased region" description="Acidic residues" evidence="1">
    <location>
        <begin position="232"/>
        <end position="248"/>
    </location>
</feature>
<accession>A0ABR4HQI5</accession>
<keyword evidence="3" id="KW-1185">Reference proteome</keyword>
<evidence type="ECO:0008006" key="4">
    <source>
        <dbReference type="Google" id="ProtNLM"/>
    </source>
</evidence>
<name>A0ABR4HQI5_9EURO</name>
<evidence type="ECO:0000313" key="3">
    <source>
        <dbReference type="Proteomes" id="UP001610335"/>
    </source>
</evidence>
<dbReference type="EMBL" id="JBFXLS010000089">
    <property type="protein sequence ID" value="KAL2817744.1"/>
    <property type="molecule type" value="Genomic_DNA"/>
</dbReference>
<reference evidence="2 3" key="1">
    <citation type="submission" date="2024-07" db="EMBL/GenBank/DDBJ databases">
        <title>Section-level genome sequencing and comparative genomics of Aspergillus sections Usti and Cavernicolus.</title>
        <authorList>
            <consortium name="Lawrence Berkeley National Laboratory"/>
            <person name="Nybo J.L."/>
            <person name="Vesth T.C."/>
            <person name="Theobald S."/>
            <person name="Frisvad J.C."/>
            <person name="Larsen T.O."/>
            <person name="Kjaerboelling I."/>
            <person name="Rothschild-Mancinelli K."/>
            <person name="Lyhne E.K."/>
            <person name="Kogle M.E."/>
            <person name="Barry K."/>
            <person name="Clum A."/>
            <person name="Na H."/>
            <person name="Ledsgaard L."/>
            <person name="Lin J."/>
            <person name="Lipzen A."/>
            <person name="Kuo A."/>
            <person name="Riley R."/>
            <person name="Mondo S."/>
            <person name="LaButti K."/>
            <person name="Haridas S."/>
            <person name="Pangalinan J."/>
            <person name="Salamov A.A."/>
            <person name="Simmons B.A."/>
            <person name="Magnuson J.K."/>
            <person name="Chen J."/>
            <person name="Drula E."/>
            <person name="Henrissat B."/>
            <person name="Wiebenga A."/>
            <person name="Lubbers R.J."/>
            <person name="Gomes A.C."/>
            <person name="Makela M.R."/>
            <person name="Stajich J."/>
            <person name="Grigoriev I.V."/>
            <person name="Mortensen U.H."/>
            <person name="De vries R.P."/>
            <person name="Baker S.E."/>
            <person name="Andersen M.R."/>
        </authorList>
    </citation>
    <scope>NUCLEOTIDE SEQUENCE [LARGE SCALE GENOMIC DNA]</scope>
    <source>
        <strain evidence="2 3">CBS 600.67</strain>
    </source>
</reference>
<dbReference type="Proteomes" id="UP001610335">
    <property type="component" value="Unassembled WGS sequence"/>
</dbReference>
<evidence type="ECO:0000313" key="2">
    <source>
        <dbReference type="EMBL" id="KAL2817744.1"/>
    </source>
</evidence>
<gene>
    <name evidence="2" type="ORF">BDW59DRAFT_175374</name>
</gene>